<dbReference type="NCBIfam" id="TIGR03499">
    <property type="entry name" value="FlhF"/>
    <property type="match status" value="1"/>
</dbReference>
<keyword evidence="18" id="KW-1185">Reference proteome</keyword>
<evidence type="ECO:0000256" key="6">
    <source>
        <dbReference type="ARBA" id="ARBA00022741"/>
    </source>
</evidence>
<comment type="similarity">
    <text evidence="2">Belongs to the GTP-binding SRP family.</text>
</comment>
<dbReference type="PANTHER" id="PTHR43134:SF3">
    <property type="entry name" value="FLAGELLAR BIOSYNTHESIS PROTEIN FLHF"/>
    <property type="match status" value="1"/>
</dbReference>
<evidence type="ECO:0000256" key="8">
    <source>
        <dbReference type="ARBA" id="ARBA00022927"/>
    </source>
</evidence>
<dbReference type="SUPFAM" id="SSF52540">
    <property type="entry name" value="P-loop containing nucleoside triphosphate hydrolases"/>
    <property type="match status" value="1"/>
</dbReference>
<dbReference type="GO" id="GO:0006614">
    <property type="term" value="P:SRP-dependent cotranslational protein targeting to membrane"/>
    <property type="evidence" value="ECO:0007669"/>
    <property type="project" value="UniProtKB-UniRule"/>
</dbReference>
<gene>
    <name evidence="17" type="ORF">MTBBW1_1730040</name>
</gene>
<dbReference type="OrthoDB" id="9778554at2"/>
<evidence type="ECO:0000259" key="15">
    <source>
        <dbReference type="SMART" id="SM00382"/>
    </source>
</evidence>
<keyword evidence="9" id="KW-0342">GTP-binding</keyword>
<dbReference type="Pfam" id="PF00448">
    <property type="entry name" value="SRP54"/>
    <property type="match status" value="1"/>
</dbReference>
<name>A0A1W1H9Y5_9BACT</name>
<dbReference type="InterPro" id="IPR003593">
    <property type="entry name" value="AAA+_ATPase"/>
</dbReference>
<evidence type="ECO:0000256" key="3">
    <source>
        <dbReference type="ARBA" id="ARBA00014919"/>
    </source>
</evidence>
<dbReference type="Proteomes" id="UP000191931">
    <property type="component" value="Unassembled WGS sequence"/>
</dbReference>
<evidence type="ECO:0000313" key="17">
    <source>
        <dbReference type="EMBL" id="SLM29242.1"/>
    </source>
</evidence>
<feature type="compositionally biased region" description="Basic and acidic residues" evidence="14">
    <location>
        <begin position="55"/>
        <end position="70"/>
    </location>
</feature>
<dbReference type="Gene3D" id="1.20.120.1380">
    <property type="entry name" value="Flagellar FlhF biosynthesis protein, N domain"/>
    <property type="match status" value="1"/>
</dbReference>
<protein>
    <recommendedName>
        <fullName evidence="3 13">Flagellar biosynthesis protein FlhF</fullName>
    </recommendedName>
</protein>
<dbReference type="InterPro" id="IPR027417">
    <property type="entry name" value="P-loop_NTPase"/>
</dbReference>
<evidence type="ECO:0000256" key="13">
    <source>
        <dbReference type="NCBIfam" id="TIGR03499"/>
    </source>
</evidence>
<dbReference type="CDD" id="cd17873">
    <property type="entry name" value="FlhF"/>
    <property type="match status" value="1"/>
</dbReference>
<dbReference type="GO" id="GO:0044781">
    <property type="term" value="P:bacterial-type flagellum organization"/>
    <property type="evidence" value="ECO:0007669"/>
    <property type="project" value="UniProtKB-UniRule"/>
</dbReference>
<evidence type="ECO:0000256" key="5">
    <source>
        <dbReference type="ARBA" id="ARBA00022475"/>
    </source>
</evidence>
<organism evidence="17 18">
    <name type="scientific">Desulfamplus magnetovallimortis</name>
    <dbReference type="NCBI Taxonomy" id="1246637"/>
    <lineage>
        <taxon>Bacteria</taxon>
        <taxon>Pseudomonadati</taxon>
        <taxon>Thermodesulfobacteriota</taxon>
        <taxon>Desulfobacteria</taxon>
        <taxon>Desulfobacterales</taxon>
        <taxon>Desulfobacteraceae</taxon>
        <taxon>Desulfamplus</taxon>
    </lineage>
</organism>
<comment type="function">
    <text evidence="12">Necessary for flagellar biosynthesis. May be involved in translocation of the flagellum.</text>
</comment>
<comment type="subcellular location">
    <subcellularLocation>
        <location evidence="1">Cell membrane</location>
        <topology evidence="1">Peripheral membrane protein</topology>
        <orientation evidence="1">Cytoplasmic side</orientation>
    </subcellularLocation>
</comment>
<evidence type="ECO:0000256" key="10">
    <source>
        <dbReference type="ARBA" id="ARBA00023136"/>
    </source>
</evidence>
<evidence type="ECO:0000256" key="4">
    <source>
        <dbReference type="ARBA" id="ARBA00022448"/>
    </source>
</evidence>
<keyword evidence="4" id="KW-0813">Transport</keyword>
<dbReference type="GO" id="GO:0005525">
    <property type="term" value="F:GTP binding"/>
    <property type="evidence" value="ECO:0007669"/>
    <property type="project" value="UniProtKB-UniRule"/>
</dbReference>
<dbReference type="SMART" id="SM00962">
    <property type="entry name" value="SRP54"/>
    <property type="match status" value="1"/>
</dbReference>
<evidence type="ECO:0000256" key="12">
    <source>
        <dbReference type="ARBA" id="ARBA00025337"/>
    </source>
</evidence>
<dbReference type="InterPro" id="IPR047040">
    <property type="entry name" value="FlhF__GTPase_dom"/>
</dbReference>
<sequence length="481" mass="52417">MEGKVYKARSIQKALSIIKEELGPDAMILSTRRIPKSPRDPYAKEMFEVEAAPCEPDRSDRGRDDQKSIKDQQNLSIKGARTGSTSEGGKQSVRDSVSDHVNTGNSGKGSDAYGEAAFYSGKNSEYAGKNSEYAGKNSEYAGKNSEYAGKNSEYAGKNREYAGKNSGFSNSNASGPSISDGAIFDELASIKDLISLVGFGSGMASILGSYTESAGIYASLLRAGISEKRAHLILQRATFAMESDQAERTGLIYPLKKYVIRECLGLIRTRELFTRPTESGMPHVAAFVGPTGVGKTTTIAKLAAELSIKRKKRVGLISIDSYRIGAFEQLKSYAAIMGLLCIAAFTRDDFTRALKKMEFLDIVLIDTAGHSHSDHMRMKEVSEVIRGDYNISIHLVLSLTTGFLDMREAANAFAKLNPETYVFTKVDETKRCGKIFDQISDLQLPVSIVTNGQRVPEDLIIPDTRDLLGIMLGAQQGGEKQ</sequence>
<keyword evidence="10" id="KW-0472">Membrane</keyword>
<evidence type="ECO:0000313" key="18">
    <source>
        <dbReference type="Proteomes" id="UP000191931"/>
    </source>
</evidence>
<keyword evidence="6" id="KW-0547">Nucleotide-binding</keyword>
<dbReference type="InterPro" id="IPR020006">
    <property type="entry name" value="FlhF"/>
</dbReference>
<feature type="domain" description="AAA+ ATPase" evidence="15">
    <location>
        <begin position="281"/>
        <end position="478"/>
    </location>
</feature>
<keyword evidence="11" id="KW-1006">Bacterial flagellum protein export</keyword>
<evidence type="ECO:0000256" key="7">
    <source>
        <dbReference type="ARBA" id="ARBA00022795"/>
    </source>
</evidence>
<keyword evidence="5" id="KW-1003">Cell membrane</keyword>
<dbReference type="STRING" id="1246637.MTBBW1_1730040"/>
<dbReference type="Gene3D" id="3.40.50.300">
    <property type="entry name" value="P-loop containing nucleotide triphosphate hydrolases"/>
    <property type="match status" value="1"/>
</dbReference>
<feature type="compositionally biased region" description="Basic and acidic residues" evidence="14">
    <location>
        <begin position="37"/>
        <end position="47"/>
    </location>
</feature>
<evidence type="ECO:0000256" key="14">
    <source>
        <dbReference type="SAM" id="MobiDB-lite"/>
    </source>
</evidence>
<evidence type="ECO:0000256" key="2">
    <source>
        <dbReference type="ARBA" id="ARBA00008531"/>
    </source>
</evidence>
<proteinExistence type="inferred from homology"/>
<dbReference type="FunFam" id="3.40.50.300:FF:000695">
    <property type="entry name" value="Flagellar biosynthesis regulator FlhF"/>
    <property type="match status" value="1"/>
</dbReference>
<dbReference type="GO" id="GO:0003924">
    <property type="term" value="F:GTPase activity"/>
    <property type="evidence" value="ECO:0007669"/>
    <property type="project" value="UniProtKB-UniRule"/>
</dbReference>
<dbReference type="SMART" id="SM00382">
    <property type="entry name" value="AAA"/>
    <property type="match status" value="1"/>
</dbReference>
<keyword evidence="8" id="KW-0653">Protein transport</keyword>
<dbReference type="InterPro" id="IPR000897">
    <property type="entry name" value="SRP54_GTPase_dom"/>
</dbReference>
<dbReference type="PANTHER" id="PTHR43134">
    <property type="entry name" value="SIGNAL RECOGNITION PARTICLE RECEPTOR SUBUNIT ALPHA"/>
    <property type="match status" value="1"/>
</dbReference>
<keyword evidence="7" id="KW-1005">Bacterial flagellum biogenesis</keyword>
<feature type="region of interest" description="Disordered" evidence="14">
    <location>
        <begin position="28"/>
        <end position="112"/>
    </location>
</feature>
<evidence type="ECO:0000256" key="11">
    <source>
        <dbReference type="ARBA" id="ARBA00023225"/>
    </source>
</evidence>
<feature type="compositionally biased region" description="Polar residues" evidence="14">
    <location>
        <begin position="71"/>
        <end position="89"/>
    </location>
</feature>
<evidence type="ECO:0000256" key="9">
    <source>
        <dbReference type="ARBA" id="ARBA00023134"/>
    </source>
</evidence>
<dbReference type="RefSeq" id="WP_080806032.1">
    <property type="nucleotide sequence ID" value="NZ_LT828552.1"/>
</dbReference>
<accession>A0A1W1H9Y5</accession>
<dbReference type="AlphaFoldDB" id="A0A1W1H9Y5"/>
<reference evidence="17 18" key="1">
    <citation type="submission" date="2017-03" db="EMBL/GenBank/DDBJ databases">
        <authorList>
            <person name="Afonso C.L."/>
            <person name="Miller P.J."/>
            <person name="Scott M.A."/>
            <person name="Spackman E."/>
            <person name="Goraichik I."/>
            <person name="Dimitrov K.M."/>
            <person name="Suarez D.L."/>
            <person name="Swayne D.E."/>
        </authorList>
    </citation>
    <scope>NUCLEOTIDE SEQUENCE [LARGE SCALE GENOMIC DNA]</scope>
    <source>
        <strain evidence="17">PRJEB14757</strain>
    </source>
</reference>
<dbReference type="GO" id="GO:0005047">
    <property type="term" value="F:signal recognition particle binding"/>
    <property type="evidence" value="ECO:0007669"/>
    <property type="project" value="TreeGrafter"/>
</dbReference>
<dbReference type="GO" id="GO:0015031">
    <property type="term" value="P:protein transport"/>
    <property type="evidence" value="ECO:0007669"/>
    <property type="project" value="UniProtKB-KW"/>
</dbReference>
<evidence type="ECO:0000259" key="16">
    <source>
        <dbReference type="SMART" id="SM00962"/>
    </source>
</evidence>
<feature type="domain" description="SRP54-type proteins GTP-binding" evidence="16">
    <location>
        <begin position="282"/>
        <end position="473"/>
    </location>
</feature>
<dbReference type="GO" id="GO:0005886">
    <property type="term" value="C:plasma membrane"/>
    <property type="evidence" value="ECO:0007669"/>
    <property type="project" value="UniProtKB-SubCell"/>
</dbReference>
<dbReference type="EMBL" id="FWEV01000083">
    <property type="protein sequence ID" value="SLM29242.1"/>
    <property type="molecule type" value="Genomic_DNA"/>
</dbReference>
<evidence type="ECO:0000256" key="1">
    <source>
        <dbReference type="ARBA" id="ARBA00004413"/>
    </source>
</evidence>